<feature type="transmembrane region" description="Helical" evidence="8">
    <location>
        <begin position="210"/>
        <end position="228"/>
    </location>
</feature>
<gene>
    <name evidence="10" type="ORF">FB556_2662</name>
</gene>
<evidence type="ECO:0000256" key="4">
    <source>
        <dbReference type="ARBA" id="ARBA00022692"/>
    </source>
</evidence>
<accession>A0A542ZYN7</accession>
<keyword evidence="3" id="KW-1003">Cell membrane</keyword>
<dbReference type="SUPFAM" id="SSF161098">
    <property type="entry name" value="MetI-like"/>
    <property type="match status" value="1"/>
</dbReference>
<dbReference type="NCBIfam" id="TIGR03003">
    <property type="entry name" value="ectoine_ehuD"/>
    <property type="match status" value="1"/>
</dbReference>
<dbReference type="RefSeq" id="WP_379984509.1">
    <property type="nucleotide sequence ID" value="NZ_BAABAN010000017.1"/>
</dbReference>
<feature type="domain" description="ABC transmembrane type-1" evidence="9">
    <location>
        <begin position="44"/>
        <end position="228"/>
    </location>
</feature>
<dbReference type="InterPro" id="IPR035906">
    <property type="entry name" value="MetI-like_sf"/>
</dbReference>
<proteinExistence type="inferred from homology"/>
<keyword evidence="11" id="KW-1185">Reference proteome</keyword>
<evidence type="ECO:0000256" key="2">
    <source>
        <dbReference type="ARBA" id="ARBA00022448"/>
    </source>
</evidence>
<dbReference type="GO" id="GO:0043190">
    <property type="term" value="C:ATP-binding cassette (ABC) transporter complex"/>
    <property type="evidence" value="ECO:0007669"/>
    <property type="project" value="InterPro"/>
</dbReference>
<feature type="transmembrane region" description="Helical" evidence="8">
    <location>
        <begin position="183"/>
        <end position="204"/>
    </location>
</feature>
<sequence length="239" mass="26672">MIRLPGLMGVLSGTVDAPDIDDTTSFWRWDFAWEVLPEMLRSFFQVTLVVTVVGTLIAAVLGLIIAILIRVLPKPLAWLVTWSANFIRMTPIVVQLLVVFYGFVWMEPMAIALLVYGVHYSTYMSEVYRAGIDAVPTGQWEATTALSLSAVRTWQRVIIPQALRSTVPSLGNYAISMFKDTPFLIAISVMEMVTTALEIGGFTYRYIETITIAGVIFLVASYGTAVLVNRLERRLAYAY</sequence>
<evidence type="ECO:0000313" key="10">
    <source>
        <dbReference type="EMBL" id="TQL65468.1"/>
    </source>
</evidence>
<evidence type="ECO:0000256" key="1">
    <source>
        <dbReference type="ARBA" id="ARBA00004651"/>
    </source>
</evidence>
<keyword evidence="5" id="KW-0029">Amino-acid transport</keyword>
<keyword evidence="2 8" id="KW-0813">Transport</keyword>
<dbReference type="Proteomes" id="UP000319746">
    <property type="component" value="Unassembled WGS sequence"/>
</dbReference>
<keyword evidence="4 8" id="KW-0812">Transmembrane</keyword>
<comment type="similarity">
    <text evidence="8">Belongs to the binding-protein-dependent transport system permease family.</text>
</comment>
<feature type="transmembrane region" description="Helical" evidence="8">
    <location>
        <begin position="92"/>
        <end position="116"/>
    </location>
</feature>
<name>A0A542ZYN7_9MICC</name>
<dbReference type="Pfam" id="PF00528">
    <property type="entry name" value="BPD_transp_1"/>
    <property type="match status" value="1"/>
</dbReference>
<comment type="subcellular location">
    <subcellularLocation>
        <location evidence="1 8">Cell membrane</location>
        <topology evidence="1 8">Multi-pass membrane protein</topology>
    </subcellularLocation>
</comment>
<evidence type="ECO:0000256" key="6">
    <source>
        <dbReference type="ARBA" id="ARBA00022989"/>
    </source>
</evidence>
<evidence type="ECO:0000256" key="3">
    <source>
        <dbReference type="ARBA" id="ARBA00022475"/>
    </source>
</evidence>
<dbReference type="InterPro" id="IPR014341">
    <property type="entry name" value="Ectoine_EhuD"/>
</dbReference>
<dbReference type="GO" id="GO:0022857">
    <property type="term" value="F:transmembrane transporter activity"/>
    <property type="evidence" value="ECO:0007669"/>
    <property type="project" value="InterPro"/>
</dbReference>
<dbReference type="AlphaFoldDB" id="A0A542ZYN7"/>
<dbReference type="InterPro" id="IPR010065">
    <property type="entry name" value="AA_ABC_transptr_permease_3TM"/>
</dbReference>
<comment type="caution">
    <text evidence="10">The sequence shown here is derived from an EMBL/GenBank/DDBJ whole genome shotgun (WGS) entry which is preliminary data.</text>
</comment>
<dbReference type="NCBIfam" id="TIGR01726">
    <property type="entry name" value="HEQRo_perm_3TM"/>
    <property type="match status" value="1"/>
</dbReference>
<reference evidence="10 11" key="1">
    <citation type="submission" date="2019-06" db="EMBL/GenBank/DDBJ databases">
        <title>Sequencing the genomes of 1000 actinobacteria strains.</title>
        <authorList>
            <person name="Klenk H.-P."/>
        </authorList>
    </citation>
    <scope>NUCLEOTIDE SEQUENCE [LARGE SCALE GENOMIC DNA]</scope>
    <source>
        <strain evidence="10 11">DSM 24083</strain>
    </source>
</reference>
<dbReference type="GO" id="GO:0006865">
    <property type="term" value="P:amino acid transport"/>
    <property type="evidence" value="ECO:0007669"/>
    <property type="project" value="UniProtKB-KW"/>
</dbReference>
<evidence type="ECO:0000256" key="8">
    <source>
        <dbReference type="RuleBase" id="RU363032"/>
    </source>
</evidence>
<dbReference type="PANTHER" id="PTHR30614:SF0">
    <property type="entry name" value="L-CYSTINE TRANSPORT SYSTEM PERMEASE PROTEIN TCYL"/>
    <property type="match status" value="1"/>
</dbReference>
<dbReference type="InterPro" id="IPR043429">
    <property type="entry name" value="ArtM/GltK/GlnP/TcyL/YhdX-like"/>
</dbReference>
<dbReference type="Gene3D" id="1.10.3720.10">
    <property type="entry name" value="MetI-like"/>
    <property type="match status" value="1"/>
</dbReference>
<feature type="transmembrane region" description="Helical" evidence="8">
    <location>
        <begin position="46"/>
        <end position="72"/>
    </location>
</feature>
<protein>
    <submittedName>
        <fullName evidence="10">Amino acid ABC transporter membrane protein 2 (PAAT family)</fullName>
    </submittedName>
</protein>
<dbReference type="PROSITE" id="PS50928">
    <property type="entry name" value="ABC_TM1"/>
    <property type="match status" value="1"/>
</dbReference>
<evidence type="ECO:0000313" key="11">
    <source>
        <dbReference type="Proteomes" id="UP000319746"/>
    </source>
</evidence>
<evidence type="ECO:0000256" key="5">
    <source>
        <dbReference type="ARBA" id="ARBA00022970"/>
    </source>
</evidence>
<evidence type="ECO:0000256" key="7">
    <source>
        <dbReference type="ARBA" id="ARBA00023136"/>
    </source>
</evidence>
<dbReference type="EMBL" id="VFOU01000005">
    <property type="protein sequence ID" value="TQL65468.1"/>
    <property type="molecule type" value="Genomic_DNA"/>
</dbReference>
<organism evidence="10 11">
    <name type="scientific">Enteractinococcus coprophilus</name>
    <dbReference type="NCBI Taxonomy" id="1027633"/>
    <lineage>
        <taxon>Bacteria</taxon>
        <taxon>Bacillati</taxon>
        <taxon>Actinomycetota</taxon>
        <taxon>Actinomycetes</taxon>
        <taxon>Micrococcales</taxon>
        <taxon>Micrococcaceae</taxon>
    </lineage>
</organism>
<keyword evidence="6 8" id="KW-1133">Transmembrane helix</keyword>
<dbReference type="CDD" id="cd06261">
    <property type="entry name" value="TM_PBP2"/>
    <property type="match status" value="1"/>
</dbReference>
<dbReference type="InterPro" id="IPR000515">
    <property type="entry name" value="MetI-like"/>
</dbReference>
<keyword evidence="7 8" id="KW-0472">Membrane</keyword>
<evidence type="ECO:0000259" key="9">
    <source>
        <dbReference type="PROSITE" id="PS50928"/>
    </source>
</evidence>
<dbReference type="PANTHER" id="PTHR30614">
    <property type="entry name" value="MEMBRANE COMPONENT OF AMINO ACID ABC TRANSPORTER"/>
    <property type="match status" value="1"/>
</dbReference>